<protein>
    <submittedName>
        <fullName evidence="1">Uncharacterized protein</fullName>
    </submittedName>
</protein>
<dbReference type="EMBL" id="RCOS01000055">
    <property type="protein sequence ID" value="RSN76683.1"/>
    <property type="molecule type" value="Genomic_DNA"/>
</dbReference>
<dbReference type="Proteomes" id="UP000277582">
    <property type="component" value="Unassembled WGS sequence"/>
</dbReference>
<reference evidence="1 2" key="1">
    <citation type="submission" date="2018-10" db="EMBL/GenBank/DDBJ databases">
        <title>Co-occurring genomic capacity for anaerobic methane metabolism and dissimilatory sulfite reduction discovered in the Korarchaeota.</title>
        <authorList>
            <person name="Mckay L.J."/>
            <person name="Dlakic M."/>
            <person name="Fields M.W."/>
            <person name="Delmont T.O."/>
            <person name="Eren A.M."/>
            <person name="Jay Z.J."/>
            <person name="Klingelsmith K.B."/>
            <person name="Rusch D.B."/>
            <person name="Inskeep W.P."/>
        </authorList>
    </citation>
    <scope>NUCLEOTIDE SEQUENCE [LARGE SCALE GENOMIC DNA]</scope>
    <source>
        <strain evidence="1 2">MDKW</strain>
    </source>
</reference>
<sequence>MYINNNFLNNNNLLDKFCEIMAITLATRSKEPATDIWPHPVFNPFIIIYFGSKELAYRLNRIFNFLEANNFSINDISSLFGYPSKIIHLMYNFMDDSSNENEAVLKTRVAYKLLEIINLLRNGNPFCEDGRNLIWNEERVAQEISNVNLINVSDSTNPFLIRRLISSIIVGLLGYIEFLYFCRPSYGKEFHGPYDTPLGKLMVREFFNLKPSFWHFSSTLSFEKIRLFTVYPNDMDLKFDVLGRIRTTDVLGSKLIYTSIIVDEKEISLEVDALQRLLSSIEESIQRAIQEVSQMDKYSLMSKFLEGDFWVLKPFMDILGEDWKPSEELYLRIKRKEEPYNWISDVMKNTRELPFSMRVQIFKKLFDPRIINKKNEIMRMVMRLNGF</sequence>
<gene>
    <name evidence="1" type="ORF">D6D85_03705</name>
</gene>
<organism evidence="1 2">
    <name type="scientific">Candidatus Methanodesulfokora washburnensis</name>
    <dbReference type="NCBI Taxonomy" id="2478471"/>
    <lineage>
        <taxon>Archaea</taxon>
        <taxon>Thermoproteota</taxon>
        <taxon>Candidatus Korarchaeia</taxon>
        <taxon>Candidatus Korarchaeia incertae sedis</taxon>
        <taxon>Candidatus Methanodesulfokora</taxon>
    </lineage>
</organism>
<accession>A0A3R9PLK3</accession>
<proteinExistence type="predicted"/>
<keyword evidence="2" id="KW-1185">Reference proteome</keyword>
<evidence type="ECO:0000313" key="1">
    <source>
        <dbReference type="EMBL" id="RSN76683.1"/>
    </source>
</evidence>
<evidence type="ECO:0000313" key="2">
    <source>
        <dbReference type="Proteomes" id="UP000277582"/>
    </source>
</evidence>
<name>A0A3R9PLK3_9CREN</name>
<comment type="caution">
    <text evidence="1">The sequence shown here is derived from an EMBL/GenBank/DDBJ whole genome shotgun (WGS) entry which is preliminary data.</text>
</comment>
<dbReference type="AlphaFoldDB" id="A0A3R9PLK3"/>